<accession>A0A1Y1I0M5</accession>
<evidence type="ECO:0000256" key="1">
    <source>
        <dbReference type="SAM" id="SignalP"/>
    </source>
</evidence>
<reference evidence="2 3" key="1">
    <citation type="journal article" date="2014" name="Nat. Commun.">
        <title>Klebsormidium flaccidum genome reveals primary factors for plant terrestrial adaptation.</title>
        <authorList>
            <person name="Hori K."/>
            <person name="Maruyama F."/>
            <person name="Fujisawa T."/>
            <person name="Togashi T."/>
            <person name="Yamamoto N."/>
            <person name="Seo M."/>
            <person name="Sato S."/>
            <person name="Yamada T."/>
            <person name="Mori H."/>
            <person name="Tajima N."/>
            <person name="Moriyama T."/>
            <person name="Ikeuchi M."/>
            <person name="Watanabe M."/>
            <person name="Wada H."/>
            <person name="Kobayashi K."/>
            <person name="Saito M."/>
            <person name="Masuda T."/>
            <person name="Sasaki-Sekimoto Y."/>
            <person name="Mashiguchi K."/>
            <person name="Awai K."/>
            <person name="Shimojima M."/>
            <person name="Masuda S."/>
            <person name="Iwai M."/>
            <person name="Nobusawa T."/>
            <person name="Narise T."/>
            <person name="Kondo S."/>
            <person name="Saito H."/>
            <person name="Sato R."/>
            <person name="Murakawa M."/>
            <person name="Ihara Y."/>
            <person name="Oshima-Yamada Y."/>
            <person name="Ohtaka K."/>
            <person name="Satoh M."/>
            <person name="Sonobe K."/>
            <person name="Ishii M."/>
            <person name="Ohtani R."/>
            <person name="Kanamori-Sato M."/>
            <person name="Honoki R."/>
            <person name="Miyazaki D."/>
            <person name="Mochizuki H."/>
            <person name="Umetsu J."/>
            <person name="Higashi K."/>
            <person name="Shibata D."/>
            <person name="Kamiya Y."/>
            <person name="Sato N."/>
            <person name="Nakamura Y."/>
            <person name="Tabata S."/>
            <person name="Ida S."/>
            <person name="Kurokawa K."/>
            <person name="Ohta H."/>
        </authorList>
    </citation>
    <scope>NUCLEOTIDE SEQUENCE [LARGE SCALE GENOMIC DNA]</scope>
    <source>
        <strain evidence="2 3">NIES-2285</strain>
    </source>
</reference>
<dbReference type="EMBL" id="DF237139">
    <property type="protein sequence ID" value="GAQ84465.1"/>
    <property type="molecule type" value="Genomic_DNA"/>
</dbReference>
<organism evidence="2 3">
    <name type="scientific">Klebsormidium nitens</name>
    <name type="common">Green alga</name>
    <name type="synonym">Ulothrix nitens</name>
    <dbReference type="NCBI Taxonomy" id="105231"/>
    <lineage>
        <taxon>Eukaryota</taxon>
        <taxon>Viridiplantae</taxon>
        <taxon>Streptophyta</taxon>
        <taxon>Klebsormidiophyceae</taxon>
        <taxon>Klebsormidiales</taxon>
        <taxon>Klebsormidiaceae</taxon>
        <taxon>Klebsormidium</taxon>
    </lineage>
</organism>
<keyword evidence="1" id="KW-0732">Signal</keyword>
<evidence type="ECO:0000313" key="3">
    <source>
        <dbReference type="Proteomes" id="UP000054558"/>
    </source>
</evidence>
<feature type="signal peptide" evidence="1">
    <location>
        <begin position="1"/>
        <end position="24"/>
    </location>
</feature>
<gene>
    <name evidence="2" type="ORF">KFL_001900080</name>
</gene>
<dbReference type="AlphaFoldDB" id="A0A1Y1I0M5"/>
<feature type="chain" id="PRO_5013322117" evidence="1">
    <location>
        <begin position="25"/>
        <end position="197"/>
    </location>
</feature>
<protein>
    <submittedName>
        <fullName evidence="2">Uncharacterized protein</fullName>
    </submittedName>
</protein>
<name>A0A1Y1I0M5_KLENI</name>
<evidence type="ECO:0000313" key="2">
    <source>
        <dbReference type="EMBL" id="GAQ84465.1"/>
    </source>
</evidence>
<sequence>MAPSRCALLLLATLVVLQGQKTLAGRDLLTKNRSPVTDDVTEWNGGSPIERRLLAQGSSVVSNGVTEWSQDGQSQFGFNTRDGHVCQTGGGLRWGCKLNGAVVAKIPVNVLPVGLLICFPFVIPVVTPPVLPAPVPMLTSASIPTVLTPTTGSVPAVSTGALPGIQISSPGGISITPNGVTVGTGPSGPGVALNTSP</sequence>
<dbReference type="Proteomes" id="UP000054558">
    <property type="component" value="Unassembled WGS sequence"/>
</dbReference>
<keyword evidence="3" id="KW-1185">Reference proteome</keyword>
<proteinExistence type="predicted"/>